<dbReference type="EMBL" id="CAJOBI010329974">
    <property type="protein sequence ID" value="CAF5196993.1"/>
    <property type="molecule type" value="Genomic_DNA"/>
</dbReference>
<comment type="caution">
    <text evidence="2">The sequence shown here is derived from an EMBL/GenBank/DDBJ whole genome shotgun (WGS) entry which is preliminary data.</text>
</comment>
<dbReference type="AlphaFoldDB" id="A0A8S3IFI5"/>
<evidence type="ECO:0000313" key="2">
    <source>
        <dbReference type="EMBL" id="CAF5196993.1"/>
    </source>
</evidence>
<name>A0A8S3IFI5_9BILA</name>
<dbReference type="Proteomes" id="UP000676336">
    <property type="component" value="Unassembled WGS sequence"/>
</dbReference>
<feature type="non-terminal residue" evidence="2">
    <location>
        <position position="1"/>
    </location>
</feature>
<feature type="compositionally biased region" description="Basic and acidic residues" evidence="1">
    <location>
        <begin position="1"/>
        <end position="28"/>
    </location>
</feature>
<evidence type="ECO:0000256" key="1">
    <source>
        <dbReference type="SAM" id="MobiDB-lite"/>
    </source>
</evidence>
<evidence type="ECO:0000313" key="3">
    <source>
        <dbReference type="Proteomes" id="UP000676336"/>
    </source>
</evidence>
<sequence length="47" mass="5377">RAVKSQMHEEVPSDCEIGKQKKEKENRSKNSTTTTTSNPVSCIREKR</sequence>
<feature type="region of interest" description="Disordered" evidence="1">
    <location>
        <begin position="1"/>
        <end position="47"/>
    </location>
</feature>
<proteinExistence type="predicted"/>
<organism evidence="2 3">
    <name type="scientific">Rotaria magnacalcarata</name>
    <dbReference type="NCBI Taxonomy" id="392030"/>
    <lineage>
        <taxon>Eukaryota</taxon>
        <taxon>Metazoa</taxon>
        <taxon>Spiralia</taxon>
        <taxon>Gnathifera</taxon>
        <taxon>Rotifera</taxon>
        <taxon>Eurotatoria</taxon>
        <taxon>Bdelloidea</taxon>
        <taxon>Philodinida</taxon>
        <taxon>Philodinidae</taxon>
        <taxon>Rotaria</taxon>
    </lineage>
</organism>
<reference evidence="2" key="1">
    <citation type="submission" date="2021-02" db="EMBL/GenBank/DDBJ databases">
        <authorList>
            <person name="Nowell W R."/>
        </authorList>
    </citation>
    <scope>NUCLEOTIDE SEQUENCE</scope>
</reference>
<protein>
    <submittedName>
        <fullName evidence="2">Uncharacterized protein</fullName>
    </submittedName>
</protein>
<accession>A0A8S3IFI5</accession>
<gene>
    <name evidence="2" type="ORF">SMN809_LOCUS74355</name>
</gene>